<evidence type="ECO:0000256" key="4">
    <source>
        <dbReference type="ARBA" id="ARBA00022989"/>
    </source>
</evidence>
<accession>A0ABV5LPN0</accession>
<comment type="subcellular location">
    <subcellularLocation>
        <location evidence="1">Membrane</location>
        <topology evidence="1">Multi-pass membrane protein</topology>
    </subcellularLocation>
</comment>
<keyword evidence="3 6" id="KW-0812">Transmembrane</keyword>
<dbReference type="EMBL" id="JBHMDM010000001">
    <property type="protein sequence ID" value="MFB9376031.1"/>
    <property type="molecule type" value="Genomic_DNA"/>
</dbReference>
<reference evidence="7 8" key="1">
    <citation type="submission" date="2024-09" db="EMBL/GenBank/DDBJ databases">
        <authorList>
            <person name="Sun Q."/>
            <person name="Mori K."/>
        </authorList>
    </citation>
    <scope>NUCLEOTIDE SEQUENCE [LARGE SCALE GENOMIC DNA]</scope>
    <source>
        <strain evidence="7 8">TISTR 1856</strain>
    </source>
</reference>
<name>A0ABV5LPN0_9ACTN</name>
<feature type="transmembrane region" description="Helical" evidence="6">
    <location>
        <begin position="138"/>
        <end position="160"/>
    </location>
</feature>
<dbReference type="Proteomes" id="UP001589748">
    <property type="component" value="Unassembled WGS sequence"/>
</dbReference>
<dbReference type="RefSeq" id="WP_380139496.1">
    <property type="nucleotide sequence ID" value="NZ_JBHLUI010000012.1"/>
</dbReference>
<dbReference type="Pfam" id="PF01384">
    <property type="entry name" value="PHO4"/>
    <property type="match status" value="1"/>
</dbReference>
<feature type="transmembrane region" description="Helical" evidence="6">
    <location>
        <begin position="301"/>
        <end position="328"/>
    </location>
</feature>
<comment type="caution">
    <text evidence="7">The sequence shown here is derived from an EMBL/GenBank/DDBJ whole genome shotgun (WGS) entry which is preliminary data.</text>
</comment>
<evidence type="ECO:0000313" key="8">
    <source>
        <dbReference type="Proteomes" id="UP001589748"/>
    </source>
</evidence>
<keyword evidence="8" id="KW-1185">Reference proteome</keyword>
<dbReference type="PANTHER" id="PTHR11101">
    <property type="entry name" value="PHOSPHATE TRANSPORTER"/>
    <property type="match status" value="1"/>
</dbReference>
<feature type="transmembrane region" description="Helical" evidence="6">
    <location>
        <begin position="107"/>
        <end position="126"/>
    </location>
</feature>
<evidence type="ECO:0000256" key="2">
    <source>
        <dbReference type="ARBA" id="ARBA00022448"/>
    </source>
</evidence>
<keyword evidence="5 6" id="KW-0472">Membrane</keyword>
<protein>
    <submittedName>
        <fullName evidence="7">Anion permease</fullName>
    </submittedName>
</protein>
<evidence type="ECO:0000256" key="5">
    <source>
        <dbReference type="ARBA" id="ARBA00023136"/>
    </source>
</evidence>
<evidence type="ECO:0000256" key="6">
    <source>
        <dbReference type="SAM" id="Phobius"/>
    </source>
</evidence>
<dbReference type="InterPro" id="IPR001204">
    <property type="entry name" value="Phos_transporter"/>
</dbReference>
<keyword evidence="4 6" id="KW-1133">Transmembrane helix</keyword>
<evidence type="ECO:0000256" key="3">
    <source>
        <dbReference type="ARBA" id="ARBA00022692"/>
    </source>
</evidence>
<proteinExistence type="predicted"/>
<gene>
    <name evidence="7" type="ORF">ACFFVI_03520</name>
</gene>
<evidence type="ECO:0000313" key="7">
    <source>
        <dbReference type="EMBL" id="MFB9376031.1"/>
    </source>
</evidence>
<sequence>MESFLLVLVVAVALGFAFTNGAHDAANAVATSISTRALTPGIALLLAAVCNTAGAFLGEGLAAFIGSGIVDPGRGSSGLVVILGALLGATAWNLLTWHRGLPTSSSHALIAGLAGSGLVAGTTVRWDVILTSIVLPMVASPVFGFVAAGLLMLALLRVLAPVPAGVVNRRFRVAQVVSGAAMALGHGLQATQKTMGVVILALVAVGSLEGSGRIPLWVKLSAGLALGFGTWVGGRRIIRTLGQRLAGTDPARGFAAEVVSATALYVAALGLNTPISSTHTITAAVVGAGATRRRSAVRWDVVRAVVLGWVLTVPGAGLVAAGTTALLLHLV</sequence>
<feature type="transmembrane region" description="Helical" evidence="6">
    <location>
        <begin position="77"/>
        <end position="95"/>
    </location>
</feature>
<organism evidence="7 8">
    <name type="scientific">Kineococcus gynurae</name>
    <dbReference type="NCBI Taxonomy" id="452979"/>
    <lineage>
        <taxon>Bacteria</taxon>
        <taxon>Bacillati</taxon>
        <taxon>Actinomycetota</taxon>
        <taxon>Actinomycetes</taxon>
        <taxon>Kineosporiales</taxon>
        <taxon>Kineosporiaceae</taxon>
        <taxon>Kineococcus</taxon>
    </lineage>
</organism>
<keyword evidence="2" id="KW-0813">Transport</keyword>
<evidence type="ECO:0000256" key="1">
    <source>
        <dbReference type="ARBA" id="ARBA00004141"/>
    </source>
</evidence>
<dbReference type="PANTHER" id="PTHR11101:SF80">
    <property type="entry name" value="PHOSPHATE TRANSPORTER"/>
    <property type="match status" value="1"/>
</dbReference>
<feature type="transmembrane region" description="Helical" evidence="6">
    <location>
        <begin position="42"/>
        <end position="65"/>
    </location>
</feature>